<dbReference type="Proteomes" id="UP000440732">
    <property type="component" value="Unassembled WGS sequence"/>
</dbReference>
<dbReference type="Proteomes" id="UP000437068">
    <property type="component" value="Unassembled WGS sequence"/>
</dbReference>
<evidence type="ECO:0000256" key="2">
    <source>
        <dbReference type="ARBA" id="ARBA00022803"/>
    </source>
</evidence>
<dbReference type="SUPFAM" id="SSF48452">
    <property type="entry name" value="TPR-like"/>
    <property type="match status" value="1"/>
</dbReference>
<feature type="compositionally biased region" description="Low complexity" evidence="3">
    <location>
        <begin position="334"/>
        <end position="343"/>
    </location>
</feature>
<gene>
    <name evidence="7" type="ORF">PF001_g14643</name>
    <name evidence="6" type="ORF">PF005_g15455</name>
    <name evidence="5" type="ORF">PF006_g14496</name>
    <name evidence="4" type="ORF">PF007_g15619</name>
</gene>
<feature type="compositionally biased region" description="Basic and acidic residues" evidence="3">
    <location>
        <begin position="468"/>
        <end position="478"/>
    </location>
</feature>
<feature type="region of interest" description="Disordered" evidence="3">
    <location>
        <begin position="950"/>
        <end position="1044"/>
    </location>
</feature>
<dbReference type="InterPro" id="IPR019734">
    <property type="entry name" value="TPR_rpt"/>
</dbReference>
<proteinExistence type="predicted"/>
<dbReference type="PANTHER" id="PTHR45641:SF19">
    <property type="entry name" value="NEPHROCYSTIN-3"/>
    <property type="match status" value="1"/>
</dbReference>
<organism evidence="4 11">
    <name type="scientific">Phytophthora fragariae</name>
    <dbReference type="NCBI Taxonomy" id="53985"/>
    <lineage>
        <taxon>Eukaryota</taxon>
        <taxon>Sar</taxon>
        <taxon>Stramenopiles</taxon>
        <taxon>Oomycota</taxon>
        <taxon>Peronosporomycetes</taxon>
        <taxon>Peronosporales</taxon>
        <taxon>Peronosporaceae</taxon>
        <taxon>Phytophthora</taxon>
    </lineage>
</organism>
<keyword evidence="8" id="KW-1185">Reference proteome</keyword>
<dbReference type="Gene3D" id="1.25.40.10">
    <property type="entry name" value="Tetratricopeptide repeat domain"/>
    <property type="match status" value="1"/>
</dbReference>
<evidence type="ECO:0000313" key="10">
    <source>
        <dbReference type="Proteomes" id="UP000440732"/>
    </source>
</evidence>
<dbReference type="EMBL" id="QXGB01000960">
    <property type="protein sequence ID" value="KAE9200166.1"/>
    <property type="molecule type" value="Genomic_DNA"/>
</dbReference>
<reference evidence="8 9" key="1">
    <citation type="submission" date="2018-08" db="EMBL/GenBank/DDBJ databases">
        <title>Genomic investigation of the strawberry pathogen Phytophthora fragariae indicates pathogenicity is determined by transcriptional variation in three key races.</title>
        <authorList>
            <person name="Adams T.M."/>
            <person name="Armitage A.D."/>
            <person name="Sobczyk M.K."/>
            <person name="Bates H.J."/>
            <person name="Dunwell J.M."/>
            <person name="Nellist C.F."/>
            <person name="Harrison R.J."/>
        </authorList>
    </citation>
    <scope>NUCLEOTIDE SEQUENCE [LARGE SCALE GENOMIC DNA]</scope>
    <source>
        <strain evidence="7 9">A4</strain>
        <strain evidence="6 8">NOV-27</strain>
        <strain evidence="5 10">NOV-5</strain>
        <strain evidence="4 11">NOV-71</strain>
    </source>
</reference>
<dbReference type="Proteomes" id="UP000433483">
    <property type="component" value="Unassembled WGS sequence"/>
</dbReference>
<dbReference type="PANTHER" id="PTHR45641">
    <property type="entry name" value="TETRATRICOPEPTIDE REPEAT PROTEIN (AFU_ORTHOLOGUE AFUA_6G03870)"/>
    <property type="match status" value="1"/>
</dbReference>
<feature type="region of interest" description="Disordered" evidence="3">
    <location>
        <begin position="273"/>
        <end position="316"/>
    </location>
</feature>
<dbReference type="SMART" id="SM00028">
    <property type="entry name" value="TPR"/>
    <property type="match status" value="4"/>
</dbReference>
<evidence type="ECO:0000313" key="8">
    <source>
        <dbReference type="Proteomes" id="UP000433483"/>
    </source>
</evidence>
<dbReference type="AlphaFoldDB" id="A0A6A3RTR8"/>
<feature type="compositionally biased region" description="Acidic residues" evidence="3">
    <location>
        <begin position="970"/>
        <end position="981"/>
    </location>
</feature>
<feature type="region of interest" description="Disordered" evidence="3">
    <location>
        <begin position="334"/>
        <end position="378"/>
    </location>
</feature>
<evidence type="ECO:0000313" key="7">
    <source>
        <dbReference type="EMBL" id="KAE9301037.1"/>
    </source>
</evidence>
<protein>
    <submittedName>
        <fullName evidence="4">Uncharacterized protein</fullName>
    </submittedName>
</protein>
<keyword evidence="1" id="KW-0677">Repeat</keyword>
<sequence>MKDKALRDAREEQQELEALHRLDEECVHQQRAGKYLKAFDCMERALVLRRHFFGIESEEVVQACRALAEMCNLLAMSFLQQDNYAVTIDLLKKAEVLTQRHHSAERATTLNNLACYYRRLGKLHSAMTSLKRALELEKILENVRNAADTQLNMCAVLSQLGKHQEALEHAQEALITLQEGFIQSKHTTSTSSGEHSEDDTSNSRLDRISVMCIAYHNVGVEQEFLKDYAESVSSYKKGIGLAEQYLGENHSITTTIRNSYLAAKRTLATKAHVRPCSATRGQTSPAKAGSRLLLSPRSGSLRSPSPLAKDQSGHQIPTPRSIIADALSRAPLSALPPLEAQSPTSAGKKKKKKTDTRGAESEAPALSPTDPFFSPRFRFEDESMAKKVAGITSPQSLVAANVEVHTPASSKGKRERRKSSVKKPPTTAEGGERSTKGSADERTNTSTASTRRPSEEGMTARVVESAGESDKTNDKEVIQGEPLVSDTACLSFREHSGAAEQIATLGNLDDHDDANNHQSRIMPRKILSVKTRGDSVDSEVDAVEGAISIVLTKIIDKIVEHDKANCSDEASTDFGEENTVVDVASELEANTDRGEENAVVNVAPELEANTDHGEEHTEVNEAPELEANTDRREENTVVNVAPELAESTDDLLSHSTSGFVNGDTSAESGDSFGVPEYVELEHKDDMEMPKNYVTPAENHVEDVVLPNDELQVVSELAENVSHIEEPHLLEADYPVEHSIMDGSQELSDPTQDSDSLAYESFGQDASYFDNTDTNEVDYAPPEAGLEAPTDGDVVFEDNEATAITDEQAQLFSAEVEEAGSIVDGVLYVYSEENSPVQALPELQDVQLASPEGELIAAIGDVDEQVFGQEADDSHFANDAEEPAPDLETQEQYIAEIHADPGNYDENYASAGHTIAEIEAHQDEFESVHQEEVGHDVSDFVDQSEQIAHNSELQDHETSEPQQDWSHAEEMETSTVDDDTGDSTEYYQEPSVPSHEELEGYDSNVETPEYDNGQTQGGDGSAVLTDAPDPDDGVDTSAQDPAAIE</sequence>
<dbReference type="InterPro" id="IPR011990">
    <property type="entry name" value="TPR-like_helical_dom_sf"/>
</dbReference>
<feature type="compositionally biased region" description="Low complexity" evidence="3">
    <location>
        <begin position="289"/>
        <end position="307"/>
    </location>
</feature>
<evidence type="ECO:0000313" key="9">
    <source>
        <dbReference type="Proteomes" id="UP000437068"/>
    </source>
</evidence>
<feature type="compositionally biased region" description="Basic residues" evidence="3">
    <location>
        <begin position="411"/>
        <end position="421"/>
    </location>
</feature>
<feature type="region of interest" description="Disordered" evidence="3">
    <location>
        <begin position="610"/>
        <end position="634"/>
    </location>
</feature>
<evidence type="ECO:0000256" key="1">
    <source>
        <dbReference type="ARBA" id="ARBA00022737"/>
    </source>
</evidence>
<comment type="caution">
    <text evidence="4">The sequence shown here is derived from an EMBL/GenBank/DDBJ whole genome shotgun (WGS) entry which is preliminary data.</text>
</comment>
<evidence type="ECO:0000313" key="6">
    <source>
        <dbReference type="EMBL" id="KAE9200166.1"/>
    </source>
</evidence>
<evidence type="ECO:0000313" key="4">
    <source>
        <dbReference type="EMBL" id="KAE9100170.1"/>
    </source>
</evidence>
<dbReference type="EMBL" id="QXFZ01000963">
    <property type="protein sequence ID" value="KAE9100170.1"/>
    <property type="molecule type" value="Genomic_DNA"/>
</dbReference>
<feature type="compositionally biased region" description="Basic and acidic residues" evidence="3">
    <location>
        <begin position="430"/>
        <end position="443"/>
    </location>
</feature>
<dbReference type="Proteomes" id="UP000441208">
    <property type="component" value="Unassembled WGS sequence"/>
</dbReference>
<accession>A0A6A3RTR8</accession>
<feature type="region of interest" description="Disordered" evidence="3">
    <location>
        <begin position="393"/>
        <end position="480"/>
    </location>
</feature>
<dbReference type="Pfam" id="PF13181">
    <property type="entry name" value="TPR_8"/>
    <property type="match status" value="1"/>
</dbReference>
<evidence type="ECO:0000256" key="3">
    <source>
        <dbReference type="SAM" id="MobiDB-lite"/>
    </source>
</evidence>
<dbReference type="EMBL" id="QXGA01000913">
    <property type="protein sequence ID" value="KAE9135948.1"/>
    <property type="molecule type" value="Genomic_DNA"/>
</dbReference>
<keyword evidence="2" id="KW-0802">TPR repeat</keyword>
<feature type="compositionally biased region" description="Basic and acidic residues" evidence="3">
    <location>
        <begin position="610"/>
        <end position="619"/>
    </location>
</feature>
<dbReference type="EMBL" id="QXGE01000919">
    <property type="protein sequence ID" value="KAE9301037.1"/>
    <property type="molecule type" value="Genomic_DNA"/>
</dbReference>
<evidence type="ECO:0000313" key="5">
    <source>
        <dbReference type="EMBL" id="KAE9135948.1"/>
    </source>
</evidence>
<dbReference type="Pfam" id="PF13374">
    <property type="entry name" value="TPR_10"/>
    <property type="match status" value="1"/>
</dbReference>
<name>A0A6A3RTR8_9STRA</name>
<evidence type="ECO:0000313" key="11">
    <source>
        <dbReference type="Proteomes" id="UP000441208"/>
    </source>
</evidence>
<dbReference type="OrthoDB" id="2148418at2759"/>